<evidence type="ECO:0000256" key="1">
    <source>
        <dbReference type="SAM" id="MobiDB-lite"/>
    </source>
</evidence>
<dbReference type="AlphaFoldDB" id="A0A652KWA7"/>
<accession>A0A652KWA7</accession>
<organism evidence="2">
    <name type="scientific">Streptomyces sp. gb1(2016)</name>
    <dbReference type="NCBI Taxonomy" id="1828321"/>
    <lineage>
        <taxon>Bacteria</taxon>
        <taxon>Bacillati</taxon>
        <taxon>Actinomycetota</taxon>
        <taxon>Actinomycetes</taxon>
        <taxon>Kitasatosporales</taxon>
        <taxon>Streptomycetaceae</taxon>
        <taxon>Streptomyces</taxon>
    </lineage>
</organism>
<feature type="region of interest" description="Disordered" evidence="1">
    <location>
        <begin position="34"/>
        <end position="63"/>
    </location>
</feature>
<proteinExistence type="predicted"/>
<comment type="caution">
    <text evidence="2">The sequence shown here is derived from an EMBL/GenBank/DDBJ whole genome shotgun (WGS) entry which is preliminary data.</text>
</comment>
<evidence type="ECO:0008006" key="3">
    <source>
        <dbReference type="Google" id="ProtNLM"/>
    </source>
</evidence>
<reference evidence="2" key="1">
    <citation type="submission" date="2018-10" db="EMBL/GenBank/DDBJ databases">
        <authorList>
            <person name="Hariharan J."/>
            <person name="Choudoir M.J."/>
            <person name="Diebold P."/>
            <person name="Panke-Buisse K."/>
            <person name="Campbell A.N."/>
            <person name="Buckley D.H."/>
        </authorList>
    </citation>
    <scope>NUCLEOTIDE SEQUENCE</scope>
    <source>
        <strain evidence="2">Gb1</strain>
    </source>
</reference>
<sequence length="272" mass="28614">MGGHELVRHLRSLHRYGIPLLVPLALLTACSGGGGDTPSGKDTDGPTAGPGPDTASPTPVLDADPARLPKDRKAALDLIAQVIADPESFGPGVVGRSPYESGPATWPVLGADCVWRQEKPADDILATLTRDFEVPAAQGKGPVRLSAVVTVHRTREDAQWEMAESLEETMRCPTQQLRDGERIGSMVSAALLGGEATQTTSEDSLSEAGEYTSTELGGPHAYAWEQAQSLQFTMAATGKGAEGRTEKEISDLVAQGLSTMLTRIGSAVEKQS</sequence>
<gene>
    <name evidence="2" type="ORF">EAO74_19120</name>
</gene>
<evidence type="ECO:0000313" key="2">
    <source>
        <dbReference type="EMBL" id="TXS28042.1"/>
    </source>
</evidence>
<name>A0A652KWA7_9ACTN</name>
<dbReference type="EMBL" id="RDBM01000035">
    <property type="protein sequence ID" value="TXS28042.1"/>
    <property type="molecule type" value="Genomic_DNA"/>
</dbReference>
<protein>
    <recommendedName>
        <fullName evidence="3">Sensor domain-containing protein</fullName>
    </recommendedName>
</protein>